<organism evidence="9 10">
    <name type="scientific">Dioszegia hungarica</name>
    <dbReference type="NCBI Taxonomy" id="4972"/>
    <lineage>
        <taxon>Eukaryota</taxon>
        <taxon>Fungi</taxon>
        <taxon>Dikarya</taxon>
        <taxon>Basidiomycota</taxon>
        <taxon>Agaricomycotina</taxon>
        <taxon>Tremellomycetes</taxon>
        <taxon>Tremellales</taxon>
        <taxon>Bulleribasidiaceae</taxon>
        <taxon>Dioszegia</taxon>
    </lineage>
</organism>
<feature type="transmembrane region" description="Helical" evidence="7">
    <location>
        <begin position="117"/>
        <end position="136"/>
    </location>
</feature>
<keyword evidence="6 7" id="KW-0472">Membrane</keyword>
<evidence type="ECO:0000256" key="3">
    <source>
        <dbReference type="ARBA" id="ARBA00022592"/>
    </source>
</evidence>
<proteinExistence type="inferred from homology"/>
<keyword evidence="5 7" id="KW-1133">Transmembrane helix</keyword>
<comment type="function">
    <text evidence="7">Sodium-phosphate symporter.</text>
</comment>
<dbReference type="Pfam" id="PF01384">
    <property type="entry name" value="PHO4"/>
    <property type="match status" value="1"/>
</dbReference>
<dbReference type="GO" id="GO:0005315">
    <property type="term" value="F:phosphate transmembrane transporter activity"/>
    <property type="evidence" value="ECO:0007669"/>
    <property type="project" value="InterPro"/>
</dbReference>
<feature type="transmembrane region" description="Helical" evidence="7">
    <location>
        <begin position="191"/>
        <end position="209"/>
    </location>
</feature>
<keyword evidence="10" id="KW-1185">Reference proteome</keyword>
<dbReference type="GO" id="GO:0016020">
    <property type="term" value="C:membrane"/>
    <property type="evidence" value="ECO:0007669"/>
    <property type="project" value="UniProtKB-SubCell"/>
</dbReference>
<feature type="transmembrane region" description="Helical" evidence="7">
    <location>
        <begin position="89"/>
        <end position="111"/>
    </location>
</feature>
<dbReference type="GO" id="GO:0035435">
    <property type="term" value="P:phosphate ion transmembrane transport"/>
    <property type="evidence" value="ECO:0007669"/>
    <property type="project" value="TreeGrafter"/>
</dbReference>
<feature type="compositionally biased region" description="Low complexity" evidence="8">
    <location>
        <begin position="345"/>
        <end position="355"/>
    </location>
</feature>
<feature type="transmembrane region" description="Helical" evidence="7">
    <location>
        <begin position="221"/>
        <end position="242"/>
    </location>
</feature>
<dbReference type="PANTHER" id="PTHR11101">
    <property type="entry name" value="PHOSPHATE TRANSPORTER"/>
    <property type="match status" value="1"/>
</dbReference>
<feature type="transmembrane region" description="Helical" evidence="7">
    <location>
        <begin position="45"/>
        <end position="68"/>
    </location>
</feature>
<feature type="transmembrane region" description="Helical" evidence="7">
    <location>
        <begin position="522"/>
        <end position="553"/>
    </location>
</feature>
<evidence type="ECO:0000256" key="2">
    <source>
        <dbReference type="ARBA" id="ARBA00022448"/>
    </source>
</evidence>
<comment type="subcellular location">
    <subcellularLocation>
        <location evidence="1 7">Membrane</location>
        <topology evidence="1 7">Multi-pass membrane protein</topology>
    </subcellularLocation>
</comment>
<reference evidence="9" key="1">
    <citation type="journal article" date="2022" name="G3 (Bethesda)">
        <title>High quality genome of the basidiomycete yeast Dioszegia hungarica PDD-24b-2 isolated from cloud water.</title>
        <authorList>
            <person name="Jarrige D."/>
            <person name="Haridas S."/>
            <person name="Bleykasten-Grosshans C."/>
            <person name="Joly M."/>
            <person name="Nadalig T."/>
            <person name="Sancelme M."/>
            <person name="Vuilleumier S."/>
            <person name="Grigoriev I.V."/>
            <person name="Amato P."/>
            <person name="Bringel F."/>
        </authorList>
    </citation>
    <scope>NUCLEOTIDE SEQUENCE</scope>
    <source>
        <strain evidence="9">PDD-24b-2</strain>
    </source>
</reference>
<feature type="region of interest" description="Disordered" evidence="8">
    <location>
        <begin position="314"/>
        <end position="355"/>
    </location>
</feature>
<evidence type="ECO:0000313" key="10">
    <source>
        <dbReference type="Proteomes" id="UP001164286"/>
    </source>
</evidence>
<keyword evidence="2 7" id="KW-0813">Transport</keyword>
<accession>A0AA38H5F1</accession>
<evidence type="ECO:0000256" key="4">
    <source>
        <dbReference type="ARBA" id="ARBA00022692"/>
    </source>
</evidence>
<keyword evidence="4 7" id="KW-0812">Transmembrane</keyword>
<feature type="transmembrane region" description="Helical" evidence="7">
    <location>
        <begin position="7"/>
        <end position="25"/>
    </location>
</feature>
<evidence type="ECO:0000256" key="6">
    <source>
        <dbReference type="ARBA" id="ARBA00023136"/>
    </source>
</evidence>
<protein>
    <recommendedName>
        <fullName evidence="7">Phosphate transporter</fullName>
    </recommendedName>
</protein>
<evidence type="ECO:0000256" key="5">
    <source>
        <dbReference type="ARBA" id="ARBA00022989"/>
    </source>
</evidence>
<evidence type="ECO:0000256" key="8">
    <source>
        <dbReference type="SAM" id="MobiDB-lite"/>
    </source>
</evidence>
<feature type="compositionally biased region" description="Polar residues" evidence="8">
    <location>
        <begin position="314"/>
        <end position="330"/>
    </location>
</feature>
<feature type="transmembrane region" description="Helical" evidence="7">
    <location>
        <begin position="148"/>
        <end position="171"/>
    </location>
</feature>
<dbReference type="EMBL" id="JAKWFO010000014">
    <property type="protein sequence ID" value="KAI9632869.1"/>
    <property type="molecule type" value="Genomic_DNA"/>
</dbReference>
<evidence type="ECO:0000256" key="1">
    <source>
        <dbReference type="ARBA" id="ARBA00004141"/>
    </source>
</evidence>
<evidence type="ECO:0000313" key="9">
    <source>
        <dbReference type="EMBL" id="KAI9632869.1"/>
    </source>
</evidence>
<evidence type="ECO:0000256" key="7">
    <source>
        <dbReference type="RuleBase" id="RU363058"/>
    </source>
</evidence>
<sequence length="597" mass="63413">MPYLHQYDYIFAIGTIFAALDAYNIGANDVANSFATSVASRSLTLRQACVAAAICEFLGAVLVGARVAGTIKNGIISLSVFRGNAGVQMLGFTCALVASATWLMIATINSWPVSTTYSIVSALAGVGVALGGSGAVQWGWNGGKGLGTIYAGMVIAPALAAGFGAVIYLITKYAVLERKNPIKAGLIISPMYFFTVAAVLTMSIVYKGAPELKLDKLSEGTIAAAIVGTGAVIAVLAALFWLPFVRAKVIKRDYTIRWYHFFYGPLLWSRPAPEVALDAAISSVPDYRTYGRDQPVDAPAGNDMHDVENRINPTLMTTGSHEDTAANSPDGSEKNYPVDGHKPTHTPTTSHTPHHAPLTEVEAPAEPHPIEGSWILPKNLWIILRYRVPKALLHGSSVDVHKLQAGATGEQQRISEMHERAKQYDNETEHLFSFLQVLTACTNSFAHGSNDVANAIGPFAAIYYVWSNGVVTPSNSPTPVWMLAFGAGMLVIGLATYGYNIMSALGNRLTMHSPSRGFSMEFGAAITVLLASQYAIPVSSTMCIVGATAGVGIVSSGLKGLNYKAFAWIFAGWVLTVPIAGTAAGCLTGLFINAPRF</sequence>
<dbReference type="InterPro" id="IPR001204">
    <property type="entry name" value="Phos_transporter"/>
</dbReference>
<gene>
    <name evidence="9" type="ORF">MKK02DRAFT_20350</name>
</gene>
<name>A0AA38H5F1_9TREE</name>
<comment type="caution">
    <text evidence="9">The sequence shown here is derived from an EMBL/GenBank/DDBJ whole genome shotgun (WGS) entry which is preliminary data.</text>
</comment>
<dbReference type="RefSeq" id="XP_052942646.1">
    <property type="nucleotide sequence ID" value="XM_053086244.1"/>
</dbReference>
<dbReference type="AlphaFoldDB" id="A0AA38H5F1"/>
<feature type="transmembrane region" description="Helical" evidence="7">
    <location>
        <begin position="565"/>
        <end position="592"/>
    </location>
</feature>
<dbReference type="GeneID" id="77725445"/>
<feature type="transmembrane region" description="Helical" evidence="7">
    <location>
        <begin position="480"/>
        <end position="501"/>
    </location>
</feature>
<dbReference type="Proteomes" id="UP001164286">
    <property type="component" value="Unassembled WGS sequence"/>
</dbReference>
<keyword evidence="3 7" id="KW-0592">Phosphate transport</keyword>
<comment type="similarity">
    <text evidence="7">Belongs to the inorganic phosphate transporter (PiT) (TC 2.A.20) family.</text>
</comment>
<dbReference type="PANTHER" id="PTHR11101:SF80">
    <property type="entry name" value="PHOSPHATE TRANSPORTER"/>
    <property type="match status" value="1"/>
</dbReference>